<evidence type="ECO:0000313" key="3">
    <source>
        <dbReference type="Proteomes" id="UP000000598"/>
    </source>
</evidence>
<dbReference type="EMBL" id="CR382122">
    <property type="protein sequence ID" value="CAH02377.1"/>
    <property type="molecule type" value="Genomic_DNA"/>
</dbReference>
<accession>Q6CVQ5</accession>
<sequence length="179" mass="20921">MPSIDNELRFPDSTQPHAIAKWFHDPENVGGFIFLCFVVTLVLIAVVSFIFGIYYFFNPYTPPPTPKSLWISIADYQDKLTPEQQDQYIQQACDLYEKEMKLHRLQKHEQESGVMFPNPIDKHKSLLSTVKHFFYPRHVIPLEKIHRDESPCYFFADDEASVEQVEKEANRACSPHNMV</sequence>
<dbReference type="AlphaFoldDB" id="Q6CVQ5"/>
<feature type="transmembrane region" description="Helical" evidence="1">
    <location>
        <begin position="32"/>
        <end position="57"/>
    </location>
</feature>
<keyword evidence="3" id="KW-1185">Reference proteome</keyword>
<reference evidence="2 3" key="1">
    <citation type="journal article" date="2004" name="Nature">
        <title>Genome evolution in yeasts.</title>
        <authorList>
            <consortium name="Genolevures"/>
            <person name="Dujon B."/>
            <person name="Sherman D."/>
            <person name="Fischer G."/>
            <person name="Durrens P."/>
            <person name="Casaregola S."/>
            <person name="Lafontaine I."/>
            <person name="de Montigny J."/>
            <person name="Marck C."/>
            <person name="Neuveglise C."/>
            <person name="Talla E."/>
            <person name="Goffard N."/>
            <person name="Frangeul L."/>
            <person name="Aigle M."/>
            <person name="Anthouard V."/>
            <person name="Babour A."/>
            <person name="Barbe V."/>
            <person name="Barnay S."/>
            <person name="Blanchin S."/>
            <person name="Beckerich J.M."/>
            <person name="Beyne E."/>
            <person name="Bleykasten C."/>
            <person name="Boisrame A."/>
            <person name="Boyer J."/>
            <person name="Cattolico L."/>
            <person name="Confanioleri F."/>
            <person name="de Daruvar A."/>
            <person name="Despons L."/>
            <person name="Fabre E."/>
            <person name="Fairhead C."/>
            <person name="Ferry-Dumazet H."/>
            <person name="Groppi A."/>
            <person name="Hantraye F."/>
            <person name="Hennequin C."/>
            <person name="Jauniaux N."/>
            <person name="Joyet P."/>
            <person name="Kachouri R."/>
            <person name="Kerrest A."/>
            <person name="Koszul R."/>
            <person name="Lemaire M."/>
            <person name="Lesur I."/>
            <person name="Ma L."/>
            <person name="Muller H."/>
            <person name="Nicaud J.M."/>
            <person name="Nikolski M."/>
            <person name="Oztas S."/>
            <person name="Ozier-Kalogeropoulos O."/>
            <person name="Pellenz S."/>
            <person name="Potier S."/>
            <person name="Richard G.F."/>
            <person name="Straub M.L."/>
            <person name="Suleau A."/>
            <person name="Swennene D."/>
            <person name="Tekaia F."/>
            <person name="Wesolowski-Louvel M."/>
            <person name="Westhof E."/>
            <person name="Wirth B."/>
            <person name="Zeniou-Meyer M."/>
            <person name="Zivanovic I."/>
            <person name="Bolotin-Fukuhara M."/>
            <person name="Thierry A."/>
            <person name="Bouchier C."/>
            <person name="Caudron B."/>
            <person name="Scarpelli C."/>
            <person name="Gaillardin C."/>
            <person name="Weissenbach J."/>
            <person name="Wincker P."/>
            <person name="Souciet J.L."/>
        </authorList>
    </citation>
    <scope>NUCLEOTIDE SEQUENCE [LARGE SCALE GENOMIC DNA]</scope>
    <source>
        <strain evidence="3">ATCC 8585 / CBS 2359 / DSM 70799 / NBRC 1267 / NRRL Y-1140 / WM37</strain>
    </source>
</reference>
<name>Q6CVQ5_KLULA</name>
<dbReference type="Proteomes" id="UP000000598">
    <property type="component" value="Chromosome B"/>
</dbReference>
<keyword evidence="1" id="KW-0472">Membrane</keyword>
<dbReference type="KEGG" id="kla:KLLA0_B10219g"/>
<dbReference type="PaxDb" id="284590-Q6CVQ5"/>
<gene>
    <name evidence="2" type="ORF">KLLA0_B10219g</name>
</gene>
<keyword evidence="1" id="KW-0812">Transmembrane</keyword>
<dbReference type="RefSeq" id="XP_451984.1">
    <property type="nucleotide sequence ID" value="XM_451984.1"/>
</dbReference>
<evidence type="ECO:0000256" key="1">
    <source>
        <dbReference type="SAM" id="Phobius"/>
    </source>
</evidence>
<proteinExistence type="predicted"/>
<organism evidence="2 3">
    <name type="scientific">Kluyveromyces lactis (strain ATCC 8585 / CBS 2359 / DSM 70799 / NBRC 1267 / NRRL Y-1140 / WM37)</name>
    <name type="common">Yeast</name>
    <name type="synonym">Candida sphaerica</name>
    <dbReference type="NCBI Taxonomy" id="284590"/>
    <lineage>
        <taxon>Eukaryota</taxon>
        <taxon>Fungi</taxon>
        <taxon>Dikarya</taxon>
        <taxon>Ascomycota</taxon>
        <taxon>Saccharomycotina</taxon>
        <taxon>Saccharomycetes</taxon>
        <taxon>Saccharomycetales</taxon>
        <taxon>Saccharomycetaceae</taxon>
        <taxon>Kluyveromyces</taxon>
    </lineage>
</organism>
<keyword evidence="1" id="KW-1133">Transmembrane helix</keyword>
<dbReference type="HOGENOM" id="CLU_1503661_0_0_1"/>
<protein>
    <submittedName>
        <fullName evidence="2">KLLA0B10219p</fullName>
    </submittedName>
</protein>
<dbReference type="GeneID" id="2897132"/>
<evidence type="ECO:0000313" key="2">
    <source>
        <dbReference type="EMBL" id="CAH02377.1"/>
    </source>
</evidence>
<dbReference type="InParanoid" id="Q6CVQ5"/>